<evidence type="ECO:0000259" key="1">
    <source>
        <dbReference type="Pfam" id="PF08281"/>
    </source>
</evidence>
<dbReference type="Gene3D" id="1.10.10.10">
    <property type="entry name" value="Winged helix-like DNA-binding domain superfamily/Winged helix DNA-binding domain"/>
    <property type="match status" value="1"/>
</dbReference>
<dbReference type="EMBL" id="QSSX01000049">
    <property type="protein sequence ID" value="RGM19171.1"/>
    <property type="molecule type" value="Genomic_DNA"/>
</dbReference>
<reference evidence="2" key="4">
    <citation type="submission" date="2021-10" db="EMBL/GenBank/DDBJ databases">
        <title>Collection of gut derived symbiotic bacterial strains cultured from healthy donors.</title>
        <authorList>
            <person name="Lin H."/>
            <person name="Littmann E."/>
            <person name="Claire K."/>
            <person name="Pamer E."/>
        </authorList>
    </citation>
    <scope>NUCLEOTIDE SEQUENCE</scope>
    <source>
        <strain evidence="2">MSK.23.4</strain>
    </source>
</reference>
<organism evidence="7 9">
    <name type="scientific">Mediterraneibacter gnavus</name>
    <name type="common">Ruminococcus gnavus</name>
    <dbReference type="NCBI Taxonomy" id="33038"/>
    <lineage>
        <taxon>Bacteria</taxon>
        <taxon>Bacillati</taxon>
        <taxon>Bacillota</taxon>
        <taxon>Clostridia</taxon>
        <taxon>Lachnospirales</taxon>
        <taxon>Lachnospiraceae</taxon>
        <taxon>Mediterraneibacter</taxon>
    </lineage>
</organism>
<dbReference type="AlphaFoldDB" id="A0A2N5P105"/>
<reference evidence="8 9" key="1">
    <citation type="submission" date="2018-08" db="EMBL/GenBank/DDBJ databases">
        <title>A genome reference for cultivated species of the human gut microbiota.</title>
        <authorList>
            <person name="Zou Y."/>
            <person name="Xue W."/>
            <person name="Luo G."/>
        </authorList>
    </citation>
    <scope>NUCLEOTIDE SEQUENCE [LARGE SCALE GENOMIC DNA]</scope>
    <source>
        <strain evidence="6 10">AF27-4BH</strain>
        <strain evidence="7 9">AM32-6</strain>
        <strain evidence="5 8">TF01-20-2</strain>
    </source>
</reference>
<feature type="domain" description="RNA polymerase sigma factor 70 region 4 type 2" evidence="1">
    <location>
        <begin position="97"/>
        <end position="146"/>
    </location>
</feature>
<evidence type="ECO:0000313" key="2">
    <source>
        <dbReference type="EMBL" id="MCB5495677.1"/>
    </source>
</evidence>
<dbReference type="EMBL" id="JAAIRM010000037">
    <property type="protein sequence ID" value="NSI20638.1"/>
    <property type="molecule type" value="Genomic_DNA"/>
</dbReference>
<dbReference type="EMBL" id="JAAIRY010000043">
    <property type="protein sequence ID" value="NSI66505.1"/>
    <property type="molecule type" value="Genomic_DNA"/>
</dbReference>
<dbReference type="GO" id="GO:0016987">
    <property type="term" value="F:sigma factor activity"/>
    <property type="evidence" value="ECO:0007669"/>
    <property type="project" value="InterPro"/>
</dbReference>
<reference evidence="3" key="3">
    <citation type="submission" date="2020-02" db="EMBL/GenBank/DDBJ databases">
        <authorList>
            <person name="Littmann E."/>
            <person name="Sorbara M."/>
        </authorList>
    </citation>
    <scope>NUCLEOTIDE SEQUENCE</scope>
    <source>
        <strain evidence="4">MSK.11.9</strain>
        <strain evidence="3">MSK.22.53</strain>
    </source>
</reference>
<dbReference type="EMBL" id="JAJBNC010000054">
    <property type="protein sequence ID" value="MCB5495677.1"/>
    <property type="molecule type" value="Genomic_DNA"/>
</dbReference>
<dbReference type="InterPro" id="IPR013324">
    <property type="entry name" value="RNA_pol_sigma_r3/r4-like"/>
</dbReference>
<dbReference type="EMBL" id="QRTJ01000072">
    <property type="protein sequence ID" value="RGQ58097.1"/>
    <property type="molecule type" value="Genomic_DNA"/>
</dbReference>
<dbReference type="EMBL" id="QSIR01000044">
    <property type="protein sequence ID" value="RHD00369.1"/>
    <property type="molecule type" value="Genomic_DNA"/>
</dbReference>
<reference evidence="3" key="2">
    <citation type="journal article" date="2020" name="Cell Host Microbe">
        <title>Functional and Genomic Variation between Human-Derived Isolates of Lachnospiraceae Reveals Inter- and Intra-Species Diversity.</title>
        <authorList>
            <person name="Sorbara M.T."/>
            <person name="Littmann E.R."/>
            <person name="Fontana E."/>
            <person name="Moody T.U."/>
            <person name="Kohout C.E."/>
            <person name="Gjonbalaj M."/>
            <person name="Eaton V."/>
            <person name="Seok R."/>
            <person name="Leiner I.M."/>
            <person name="Pamer E.G."/>
        </authorList>
    </citation>
    <scope>NUCLEOTIDE SEQUENCE</scope>
    <source>
        <strain evidence="4">MSK.11.9</strain>
        <strain evidence="3">MSK.22.53</strain>
    </source>
</reference>
<dbReference type="Proteomes" id="UP001297422">
    <property type="component" value="Unassembled WGS sequence"/>
</dbReference>
<name>A0A2N5P105_MEDGN</name>
<evidence type="ECO:0000313" key="8">
    <source>
        <dbReference type="Proteomes" id="UP000260808"/>
    </source>
</evidence>
<dbReference type="Proteomes" id="UP001296643">
    <property type="component" value="Unassembled WGS sequence"/>
</dbReference>
<evidence type="ECO:0000313" key="10">
    <source>
        <dbReference type="Proteomes" id="UP000286137"/>
    </source>
</evidence>
<dbReference type="InterPro" id="IPR013249">
    <property type="entry name" value="RNA_pol_sigma70_r4_t2"/>
</dbReference>
<dbReference type="GO" id="GO:0003677">
    <property type="term" value="F:DNA binding"/>
    <property type="evidence" value="ECO:0007669"/>
    <property type="project" value="InterPro"/>
</dbReference>
<sequence length="157" mass="19043">MAIPKRSYWLRKVVSEEGMSYHISFRDGQGKIQELCVSYDFFMAFRRLELDERKLENWDYRHKEFSDIMEETLNWRALRLPKSIEERILEEERTEFLHRAINTLPEIQRRRFLLYYECDYKCYEIGAMEHRSAAAVAKSIASARKKVKEQMRKYLSA</sequence>
<dbReference type="RefSeq" id="WP_009320168.1">
    <property type="nucleotide sequence ID" value="NZ_AP031447.1"/>
</dbReference>
<dbReference type="Pfam" id="PF08281">
    <property type="entry name" value="Sigma70_r4_2"/>
    <property type="match status" value="1"/>
</dbReference>
<evidence type="ECO:0000313" key="4">
    <source>
        <dbReference type="EMBL" id="NSI66505.1"/>
    </source>
</evidence>
<evidence type="ECO:0000313" key="7">
    <source>
        <dbReference type="EMBL" id="RHD00369.1"/>
    </source>
</evidence>
<evidence type="ECO:0000313" key="9">
    <source>
        <dbReference type="Proteomes" id="UP000284472"/>
    </source>
</evidence>
<dbReference type="InterPro" id="IPR036388">
    <property type="entry name" value="WH-like_DNA-bd_sf"/>
</dbReference>
<comment type="caution">
    <text evidence="7">The sequence shown here is derived from an EMBL/GenBank/DDBJ whole genome shotgun (WGS) entry which is preliminary data.</text>
</comment>
<dbReference type="Proteomes" id="UP001296581">
    <property type="component" value="Unassembled WGS sequence"/>
</dbReference>
<dbReference type="Proteomes" id="UP000284472">
    <property type="component" value="Unassembled WGS sequence"/>
</dbReference>
<dbReference type="Proteomes" id="UP000260808">
    <property type="component" value="Unassembled WGS sequence"/>
</dbReference>
<protein>
    <submittedName>
        <fullName evidence="7">Sigma-70 family RNA polymerase sigma factor</fullName>
    </submittedName>
    <submittedName>
        <fullName evidence="2">Sigma-70 region 4 domain-containing protein</fullName>
    </submittedName>
</protein>
<gene>
    <name evidence="7" type="ORF">DW812_17120</name>
    <name evidence="6" type="ORF">DWY88_17670</name>
    <name evidence="5" type="ORF">DXC31_14700</name>
    <name evidence="3" type="ORF">G4958_15115</name>
    <name evidence="4" type="ORF">G4981_14785</name>
    <name evidence="2" type="ORF">LIQ10_18405</name>
</gene>
<proteinExistence type="predicted"/>
<dbReference type="SUPFAM" id="SSF88659">
    <property type="entry name" value="Sigma3 and sigma4 domains of RNA polymerase sigma factors"/>
    <property type="match status" value="1"/>
</dbReference>
<dbReference type="GO" id="GO:0006352">
    <property type="term" value="P:DNA-templated transcription initiation"/>
    <property type="evidence" value="ECO:0007669"/>
    <property type="project" value="InterPro"/>
</dbReference>
<dbReference type="Proteomes" id="UP000286137">
    <property type="component" value="Unassembled WGS sequence"/>
</dbReference>
<evidence type="ECO:0000313" key="6">
    <source>
        <dbReference type="EMBL" id="RGQ58097.1"/>
    </source>
</evidence>
<evidence type="ECO:0000313" key="5">
    <source>
        <dbReference type="EMBL" id="RGM19171.1"/>
    </source>
</evidence>
<accession>A0A2N5P105</accession>
<evidence type="ECO:0000313" key="3">
    <source>
        <dbReference type="EMBL" id="NSI20638.1"/>
    </source>
</evidence>